<keyword evidence="1" id="KW-0472">Membrane</keyword>
<evidence type="ECO:0000256" key="1">
    <source>
        <dbReference type="SAM" id="Phobius"/>
    </source>
</evidence>
<sequence>MQHDDQPNARETITTLAVSALTLAVMIVASYLTPDLLARLGQ</sequence>
<accession>A0A653EAS9</accession>
<keyword evidence="1" id="KW-0812">Transmembrane</keyword>
<evidence type="ECO:0000313" key="2">
    <source>
        <dbReference type="EMBL" id="VEV99260.1"/>
    </source>
</evidence>
<dbReference type="EMBL" id="LR215729">
    <property type="protein sequence ID" value="VEV99260.1"/>
    <property type="molecule type" value="Genomic_DNA"/>
</dbReference>
<gene>
    <name evidence="2" type="ORF">PMYSY11_4217</name>
</gene>
<keyword evidence="1" id="KW-1133">Transmembrane helix</keyword>
<proteinExistence type="predicted"/>
<organism evidence="2">
    <name type="scientific">Pseudomonas marincola</name>
    <dbReference type="NCBI Taxonomy" id="437900"/>
    <lineage>
        <taxon>Bacteria</taxon>
        <taxon>Pseudomonadati</taxon>
        <taxon>Pseudomonadota</taxon>
        <taxon>Gammaproteobacteria</taxon>
        <taxon>Pseudomonadales</taxon>
        <taxon>Pseudomonadaceae</taxon>
        <taxon>Pseudomonas</taxon>
    </lineage>
</organism>
<reference evidence="2" key="1">
    <citation type="submission" date="2019-02" db="EMBL/GenBank/DDBJ databases">
        <authorList>
            <consortium name="Genoscope - CEA"/>
            <person name="William W."/>
        </authorList>
    </citation>
    <scope>NUCLEOTIDE SEQUENCE [LARGE SCALE GENOMIC DNA]</scope>
    <source>
        <strain evidence="2">YSy11</strain>
    </source>
</reference>
<dbReference type="RefSeq" id="WP_275581993.1">
    <property type="nucleotide sequence ID" value="NZ_LR215729.2"/>
</dbReference>
<name>A0A653EAS9_9PSED</name>
<feature type="transmembrane region" description="Helical" evidence="1">
    <location>
        <begin position="12"/>
        <end position="32"/>
    </location>
</feature>
<protein>
    <submittedName>
        <fullName evidence="2">Uncharacterized protein</fullName>
    </submittedName>
</protein>
<dbReference type="AlphaFoldDB" id="A0A653EAS9"/>